<gene>
    <name evidence="1" type="ORF">G9272_37575</name>
</gene>
<protein>
    <submittedName>
        <fullName evidence="1">Uncharacterized protein</fullName>
    </submittedName>
</protein>
<accession>A0A6M4WZ04</accession>
<reference evidence="1" key="1">
    <citation type="submission" date="2020-03" db="EMBL/GenBank/DDBJ databases">
        <title>Molecular networking-based the target discovery of potent antiproliferative macrolactams: 5/6/7/16 polycyclic ansamycins and glycosylated trienomycin from Streptomyces cacaoi subsp. asoensis.</title>
        <authorList>
            <person name="Liu L.-L."/>
        </authorList>
    </citation>
    <scope>NUCLEOTIDE SEQUENCE [LARGE SCALE GENOMIC DNA]</scope>
    <source>
        <strain evidence="1">H2S5</strain>
    </source>
</reference>
<proteinExistence type="predicted"/>
<dbReference type="EMBL" id="CP049838">
    <property type="protein sequence ID" value="QJT05319.1"/>
    <property type="molecule type" value="Genomic_DNA"/>
</dbReference>
<dbReference type="Proteomes" id="UP000502665">
    <property type="component" value="Chromosome"/>
</dbReference>
<dbReference type="AlphaFoldDB" id="A0A6M4WZ04"/>
<evidence type="ECO:0000313" key="2">
    <source>
        <dbReference type="Proteomes" id="UP000502665"/>
    </source>
</evidence>
<name>A0A6M4WZ04_9ACTN</name>
<evidence type="ECO:0000313" key="1">
    <source>
        <dbReference type="EMBL" id="QJT05319.1"/>
    </source>
</evidence>
<keyword evidence="2" id="KW-1185">Reference proteome</keyword>
<organism evidence="1 2">
    <name type="scientific">Streptomyces asoensis</name>
    <dbReference type="NCBI Taxonomy" id="249586"/>
    <lineage>
        <taxon>Bacteria</taxon>
        <taxon>Bacillati</taxon>
        <taxon>Actinomycetota</taxon>
        <taxon>Actinomycetes</taxon>
        <taxon>Kitasatosporales</taxon>
        <taxon>Streptomycetaceae</taxon>
        <taxon>Streptomyces</taxon>
    </lineage>
</organism>
<sequence length="119" mass="12506">MAQALLTRTAGRFGAPCRVAGRRHVRRRRRETARALVSSPLPLPTTTRPVLPVLVVGAGASFATRWCLVLGKGNWQNAQLACLPGAEGTPDAVLARFAGCVNDLRLAQSGGPLTGPPGR</sequence>
<dbReference type="RefSeq" id="WP_171400640.1">
    <property type="nucleotide sequence ID" value="NZ_CP049838.1"/>
</dbReference>